<reference evidence="2 3" key="1">
    <citation type="submission" date="2024-09" db="EMBL/GenBank/DDBJ databases">
        <authorList>
            <person name="Sun Q."/>
            <person name="Mori K."/>
        </authorList>
    </citation>
    <scope>NUCLEOTIDE SEQUENCE [LARGE SCALE GENOMIC DNA]</scope>
    <source>
        <strain evidence="2 3">JCM 1342</strain>
    </source>
</reference>
<feature type="transmembrane region" description="Helical" evidence="1">
    <location>
        <begin position="85"/>
        <end position="108"/>
    </location>
</feature>
<keyword evidence="1" id="KW-0472">Membrane</keyword>
<dbReference type="Proteomes" id="UP001589611">
    <property type="component" value="Unassembled WGS sequence"/>
</dbReference>
<accession>A0ABV5SZM6</accession>
<feature type="transmembrane region" description="Helical" evidence="1">
    <location>
        <begin position="429"/>
        <end position="451"/>
    </location>
</feature>
<feature type="transmembrane region" description="Helical" evidence="1">
    <location>
        <begin position="201"/>
        <end position="222"/>
    </location>
</feature>
<dbReference type="Pfam" id="PF20176">
    <property type="entry name" value="DUF6541"/>
    <property type="match status" value="1"/>
</dbReference>
<feature type="transmembrane region" description="Helical" evidence="1">
    <location>
        <begin position="388"/>
        <end position="409"/>
    </location>
</feature>
<evidence type="ECO:0000313" key="2">
    <source>
        <dbReference type="EMBL" id="MFB9645810.1"/>
    </source>
</evidence>
<feature type="transmembrane region" description="Helical" evidence="1">
    <location>
        <begin position="43"/>
        <end position="64"/>
    </location>
</feature>
<keyword evidence="1" id="KW-1133">Transmembrane helix</keyword>
<keyword evidence="1" id="KW-0812">Transmembrane</keyword>
<feature type="transmembrane region" description="Helical" evidence="1">
    <location>
        <begin position="261"/>
        <end position="277"/>
    </location>
</feature>
<feature type="transmembrane region" description="Helical" evidence="1">
    <location>
        <begin position="283"/>
        <end position="300"/>
    </location>
</feature>
<evidence type="ECO:0000256" key="1">
    <source>
        <dbReference type="SAM" id="Phobius"/>
    </source>
</evidence>
<keyword evidence="3" id="KW-1185">Reference proteome</keyword>
<comment type="caution">
    <text evidence="2">The sequence shown here is derived from an EMBL/GenBank/DDBJ whole genome shotgun (WGS) entry which is preliminary data.</text>
</comment>
<dbReference type="EMBL" id="JBHMBE010000003">
    <property type="protein sequence ID" value="MFB9645810.1"/>
    <property type="molecule type" value="Genomic_DNA"/>
</dbReference>
<feature type="transmembrane region" description="Helical" evidence="1">
    <location>
        <begin position="359"/>
        <end position="381"/>
    </location>
</feature>
<proteinExistence type="predicted"/>
<dbReference type="InterPro" id="IPR046671">
    <property type="entry name" value="DUF6541"/>
</dbReference>
<feature type="transmembrane region" description="Helical" evidence="1">
    <location>
        <begin position="463"/>
        <end position="482"/>
    </location>
</feature>
<gene>
    <name evidence="2" type="ORF">ACFFPJ_08370</name>
</gene>
<organism evidence="2 3">
    <name type="scientific">Microbacterium terregens</name>
    <dbReference type="NCBI Taxonomy" id="69363"/>
    <lineage>
        <taxon>Bacteria</taxon>
        <taxon>Bacillati</taxon>
        <taxon>Actinomycetota</taxon>
        <taxon>Actinomycetes</taxon>
        <taxon>Micrococcales</taxon>
        <taxon>Microbacteriaceae</taxon>
        <taxon>Microbacterium</taxon>
    </lineage>
</organism>
<feature type="transmembrane region" description="Helical" evidence="1">
    <location>
        <begin position="312"/>
        <end position="332"/>
    </location>
</feature>
<protein>
    <submittedName>
        <fullName evidence="2">DUF6541 family protein</fullName>
    </submittedName>
</protein>
<name>A0ABV5SZM6_9MICO</name>
<sequence>MAVVGGALCWGVGLRGFSAIAIAPAAAVTVIGVTAVASGAVGIPWSVFVVIVASAVIGVVLWILRRRVFAPAPRGARHSLRVDTGLLAGLSLAVCLICWRVLTVIGGAENISQSFDNVFHLNALRYVLDTGNASSLMIGRMTNPAGGLGFYPAGWHGLTSLVVQVSGVSIPVAVNAVTVVTAAVIWPLGAILLARALLGSGAAVSIAAGVLAAAFPSFPLLVMDYGVLYPYQLGLALVPVALTATLRALGLAGDRGGRFPTWWWWVILAGAIPGIAIAHPGAFVSWVALSFPMAVAYAWLQWRASRSSRARWAVAVGSVVYLGAGLLVLIVLRPPLDARGWPLQTSMLDAVWRVLSVSIWYSGSAVLAALAVVLGLLWAVIRPSQQSLIAVGMFAVAAILFVVVAALPLPQLRDLLTGSWYNNLPRLAAMLPLASVPLGAYGVSASCDWLAGRWRTPRTRASSAGNALANVIIAVAIVAGVVGTQVGAMNNAVASAQSSFRLDEDSALINSDEWEILARLDEHVPPGVFVAGNPYTGASLAYALADRPVLMPHILMEVTDDIQALNDGLASAGSASAACDAVNALNVGFVLDFGRGEVHGADHTPPGFVDLAESDAVTEVDREGDASLYKIVACQR</sequence>
<feature type="transmembrane region" description="Helical" evidence="1">
    <location>
        <begin position="228"/>
        <end position="249"/>
    </location>
</feature>
<evidence type="ECO:0000313" key="3">
    <source>
        <dbReference type="Proteomes" id="UP001589611"/>
    </source>
</evidence>
<dbReference type="RefSeq" id="WP_344715699.1">
    <property type="nucleotide sequence ID" value="NZ_BAAAWH010000001.1"/>
</dbReference>
<feature type="transmembrane region" description="Helical" evidence="1">
    <location>
        <begin position="172"/>
        <end position="194"/>
    </location>
</feature>